<proteinExistence type="inferred from homology"/>
<comment type="pathway">
    <text evidence="3 7">Carbohydrate degradation; pentose phosphate pathway; D-ribulose 5-phosphate from D-glucose 6-phosphate (oxidative stage): step 2/3.</text>
</comment>
<dbReference type="InterPro" id="IPR037171">
    <property type="entry name" value="NagB/RpiA_transferase-like"/>
</dbReference>
<dbReference type="CDD" id="cd01400">
    <property type="entry name" value="6PGL"/>
    <property type="match status" value="1"/>
</dbReference>
<comment type="function">
    <text evidence="2 7">Hydrolysis of 6-phosphogluconolactone to 6-phosphogluconate.</text>
</comment>
<evidence type="ECO:0000256" key="5">
    <source>
        <dbReference type="ARBA" id="ARBA00013198"/>
    </source>
</evidence>
<dbReference type="InterPro" id="IPR039104">
    <property type="entry name" value="6PGL"/>
</dbReference>
<dbReference type="Proteomes" id="UP000463939">
    <property type="component" value="Chromosome"/>
</dbReference>
<sequence length="231" mass="24897">MSQENLAKTRWLVVADVVTAALVGVAQAAERAISIRGEFHIVLAGGNTPKALYERLTNLETDWSCWHIWYGDERCLPADDINRNSHMATQAWLANCPIPATHIHTIHAERGAEIAAADYAEQLQQVEMFDLVLLGLGEDGHTASLFPDQFDPDNPAAAIAVHNAPKPPADRVSLTVRCLNGTRAALFLVTGAGKRDAVAAWQRGDPIPAAAIAVKTGVDVLLEPVCVKENV</sequence>
<evidence type="ECO:0000256" key="3">
    <source>
        <dbReference type="ARBA" id="ARBA00004961"/>
    </source>
</evidence>
<evidence type="ECO:0000313" key="10">
    <source>
        <dbReference type="Proteomes" id="UP000463939"/>
    </source>
</evidence>
<evidence type="ECO:0000259" key="8">
    <source>
        <dbReference type="Pfam" id="PF01182"/>
    </source>
</evidence>
<gene>
    <name evidence="9" type="primary">nagB</name>
    <name evidence="7" type="synonym">pgl</name>
    <name evidence="9" type="ORF">SFSGTM_09330</name>
</gene>
<evidence type="ECO:0000256" key="2">
    <source>
        <dbReference type="ARBA" id="ARBA00002681"/>
    </source>
</evidence>
<dbReference type="PANTHER" id="PTHR11054:SF0">
    <property type="entry name" value="6-PHOSPHOGLUCONOLACTONASE"/>
    <property type="match status" value="1"/>
</dbReference>
<protein>
    <recommendedName>
        <fullName evidence="6 7">6-phosphogluconolactonase</fullName>
        <shortName evidence="7">6PGL</shortName>
        <ecNumber evidence="5 7">3.1.1.31</ecNumber>
    </recommendedName>
</protein>
<name>A0A809RF49_9PROT</name>
<dbReference type="UniPathway" id="UPA00115">
    <property type="reaction ID" value="UER00409"/>
</dbReference>
<dbReference type="Gene3D" id="3.40.50.1360">
    <property type="match status" value="1"/>
</dbReference>
<keyword evidence="7" id="KW-0378">Hydrolase</keyword>
<comment type="catalytic activity">
    <reaction evidence="1 7">
        <text>6-phospho-D-glucono-1,5-lactone + H2O = 6-phospho-D-gluconate + H(+)</text>
        <dbReference type="Rhea" id="RHEA:12556"/>
        <dbReference type="ChEBI" id="CHEBI:15377"/>
        <dbReference type="ChEBI" id="CHEBI:15378"/>
        <dbReference type="ChEBI" id="CHEBI:57955"/>
        <dbReference type="ChEBI" id="CHEBI:58759"/>
        <dbReference type="EC" id="3.1.1.31"/>
    </reaction>
</comment>
<dbReference type="SUPFAM" id="SSF100950">
    <property type="entry name" value="NagB/RpiA/CoA transferase-like"/>
    <property type="match status" value="1"/>
</dbReference>
<dbReference type="PANTHER" id="PTHR11054">
    <property type="entry name" value="6-PHOSPHOGLUCONOLACTONASE"/>
    <property type="match status" value="1"/>
</dbReference>
<comment type="similarity">
    <text evidence="4 7">Belongs to the glucosamine/galactosamine-6-phosphate isomerase family. 6-phosphogluconolactonase subfamily.</text>
</comment>
<evidence type="ECO:0000256" key="4">
    <source>
        <dbReference type="ARBA" id="ARBA00010662"/>
    </source>
</evidence>
<dbReference type="InterPro" id="IPR006148">
    <property type="entry name" value="Glc/Gal-6P_isomerase"/>
</dbReference>
<feature type="domain" description="Glucosamine/galactosamine-6-phosphate isomerase" evidence="8">
    <location>
        <begin position="16"/>
        <end position="215"/>
    </location>
</feature>
<evidence type="ECO:0000256" key="6">
    <source>
        <dbReference type="ARBA" id="ARBA00020337"/>
    </source>
</evidence>
<evidence type="ECO:0000313" key="9">
    <source>
        <dbReference type="EMBL" id="BBP00225.1"/>
    </source>
</evidence>
<keyword evidence="10" id="KW-1185">Reference proteome</keyword>
<dbReference type="Pfam" id="PF01182">
    <property type="entry name" value="Glucosamine_iso"/>
    <property type="match status" value="1"/>
</dbReference>
<dbReference type="EMBL" id="AP021881">
    <property type="protein sequence ID" value="BBP00225.1"/>
    <property type="molecule type" value="Genomic_DNA"/>
</dbReference>
<evidence type="ECO:0000256" key="7">
    <source>
        <dbReference type="RuleBase" id="RU365095"/>
    </source>
</evidence>
<reference evidence="10" key="1">
    <citation type="submission" date="2019-11" db="EMBL/GenBank/DDBJ databases">
        <title>Isolation and characterization of a novel species in the genus Sulfuriferula.</title>
        <authorList>
            <person name="Mochizuki J."/>
            <person name="Kojima H."/>
            <person name="Fukui M."/>
        </authorList>
    </citation>
    <scope>NUCLEOTIDE SEQUENCE [LARGE SCALE GENOMIC DNA]</scope>
    <source>
        <strain evidence="10">SGTM</strain>
    </source>
</reference>
<dbReference type="InterPro" id="IPR005900">
    <property type="entry name" value="6-phosphogluconolactonase_DevB"/>
</dbReference>
<dbReference type="NCBIfam" id="TIGR01198">
    <property type="entry name" value="pgl"/>
    <property type="match status" value="1"/>
</dbReference>
<organism evidence="9 10">
    <name type="scientific">Sulfuriferula nivalis</name>
    <dbReference type="NCBI Taxonomy" id="2675298"/>
    <lineage>
        <taxon>Bacteria</taxon>
        <taxon>Pseudomonadati</taxon>
        <taxon>Pseudomonadota</taxon>
        <taxon>Betaproteobacteria</taxon>
        <taxon>Nitrosomonadales</taxon>
        <taxon>Sulfuricellaceae</taxon>
        <taxon>Sulfuriferula</taxon>
    </lineage>
</organism>
<dbReference type="AlphaFoldDB" id="A0A809RF49"/>
<dbReference type="EC" id="3.1.1.31" evidence="5 7"/>
<dbReference type="GO" id="GO:0006098">
    <property type="term" value="P:pentose-phosphate shunt"/>
    <property type="evidence" value="ECO:0007669"/>
    <property type="project" value="UniProtKB-UniPathway"/>
</dbReference>
<accession>A0A809RF49</accession>
<dbReference type="KEGG" id="sniv:SFSGTM_09330"/>
<dbReference type="GO" id="GO:0005975">
    <property type="term" value="P:carbohydrate metabolic process"/>
    <property type="evidence" value="ECO:0007669"/>
    <property type="project" value="UniProtKB-UniRule"/>
</dbReference>
<evidence type="ECO:0000256" key="1">
    <source>
        <dbReference type="ARBA" id="ARBA00000832"/>
    </source>
</evidence>
<dbReference type="GO" id="GO:0017057">
    <property type="term" value="F:6-phosphogluconolactonase activity"/>
    <property type="evidence" value="ECO:0007669"/>
    <property type="project" value="UniProtKB-UniRule"/>
</dbReference>
<dbReference type="RefSeq" id="WP_162084179.1">
    <property type="nucleotide sequence ID" value="NZ_AP021881.1"/>
</dbReference>